<reference evidence="1 2" key="1">
    <citation type="journal article" date="2018" name="Front. Plant Sci.">
        <title>Red Clover (Trifolium pratense) and Zigzag Clover (T. medium) - A Picture of Genomic Similarities and Differences.</title>
        <authorList>
            <person name="Dluhosova J."/>
            <person name="Istvanek J."/>
            <person name="Nedelnik J."/>
            <person name="Repkova J."/>
        </authorList>
    </citation>
    <scope>NUCLEOTIDE SEQUENCE [LARGE SCALE GENOMIC DNA]</scope>
    <source>
        <strain evidence="2">cv. 10/8</strain>
        <tissue evidence="1">Leaf</tissue>
    </source>
</reference>
<dbReference type="Proteomes" id="UP000265520">
    <property type="component" value="Unassembled WGS sequence"/>
</dbReference>
<dbReference type="AlphaFoldDB" id="A0A392W5X5"/>
<protein>
    <submittedName>
        <fullName evidence="1">Uncharacterized protein</fullName>
    </submittedName>
</protein>
<sequence length="21" mass="2305">MMMMIQMVAIQVVLHEGTGGK</sequence>
<organism evidence="1 2">
    <name type="scientific">Trifolium medium</name>
    <dbReference type="NCBI Taxonomy" id="97028"/>
    <lineage>
        <taxon>Eukaryota</taxon>
        <taxon>Viridiplantae</taxon>
        <taxon>Streptophyta</taxon>
        <taxon>Embryophyta</taxon>
        <taxon>Tracheophyta</taxon>
        <taxon>Spermatophyta</taxon>
        <taxon>Magnoliopsida</taxon>
        <taxon>eudicotyledons</taxon>
        <taxon>Gunneridae</taxon>
        <taxon>Pentapetalae</taxon>
        <taxon>rosids</taxon>
        <taxon>fabids</taxon>
        <taxon>Fabales</taxon>
        <taxon>Fabaceae</taxon>
        <taxon>Papilionoideae</taxon>
        <taxon>50 kb inversion clade</taxon>
        <taxon>NPAAA clade</taxon>
        <taxon>Hologalegina</taxon>
        <taxon>IRL clade</taxon>
        <taxon>Trifolieae</taxon>
        <taxon>Trifolium</taxon>
    </lineage>
</organism>
<comment type="caution">
    <text evidence="1">The sequence shown here is derived from an EMBL/GenBank/DDBJ whole genome shotgun (WGS) entry which is preliminary data.</text>
</comment>
<feature type="non-terminal residue" evidence="1">
    <location>
        <position position="21"/>
    </location>
</feature>
<name>A0A392W5X5_9FABA</name>
<evidence type="ECO:0000313" key="1">
    <source>
        <dbReference type="EMBL" id="MCI95786.1"/>
    </source>
</evidence>
<evidence type="ECO:0000313" key="2">
    <source>
        <dbReference type="Proteomes" id="UP000265520"/>
    </source>
</evidence>
<proteinExistence type="predicted"/>
<keyword evidence="2" id="KW-1185">Reference proteome</keyword>
<dbReference type="EMBL" id="LXQA011396634">
    <property type="protein sequence ID" value="MCI95786.1"/>
    <property type="molecule type" value="Genomic_DNA"/>
</dbReference>
<accession>A0A392W5X5</accession>